<gene>
    <name evidence="5" type="ORF">GMD11_01305</name>
    <name evidence="6" type="ORF">GMD18_01300</name>
</gene>
<dbReference type="SMART" id="SM00967">
    <property type="entry name" value="SpoU_sub_bind"/>
    <property type="match status" value="1"/>
</dbReference>
<dbReference type="SUPFAM" id="SSF75217">
    <property type="entry name" value="alpha/beta knot"/>
    <property type="match status" value="1"/>
</dbReference>
<dbReference type="GO" id="GO:0005737">
    <property type="term" value="C:cytoplasm"/>
    <property type="evidence" value="ECO:0007669"/>
    <property type="project" value="UniProtKB-ARBA"/>
</dbReference>
<evidence type="ECO:0000313" key="7">
    <source>
        <dbReference type="Proteomes" id="UP000443070"/>
    </source>
</evidence>
<evidence type="ECO:0000313" key="8">
    <source>
        <dbReference type="Proteomes" id="UP000484547"/>
    </source>
</evidence>
<dbReference type="Gene3D" id="3.30.1330.30">
    <property type="match status" value="1"/>
</dbReference>
<dbReference type="PANTHER" id="PTHR43191">
    <property type="entry name" value="RRNA METHYLTRANSFERASE 3"/>
    <property type="match status" value="1"/>
</dbReference>
<dbReference type="InterPro" id="IPR029026">
    <property type="entry name" value="tRNA_m1G_MTases_N"/>
</dbReference>
<dbReference type="OrthoDB" id="9785673at2"/>
<dbReference type="GO" id="GO:0008173">
    <property type="term" value="F:RNA methyltransferase activity"/>
    <property type="evidence" value="ECO:0007669"/>
    <property type="project" value="InterPro"/>
</dbReference>
<accession>A0A7X2XDS4</accession>
<evidence type="ECO:0000313" key="6">
    <source>
        <dbReference type="EMBL" id="MTU03036.1"/>
    </source>
</evidence>
<dbReference type="SUPFAM" id="SSF55315">
    <property type="entry name" value="L30e-like"/>
    <property type="match status" value="1"/>
</dbReference>
<organism evidence="5 8">
    <name type="scientific">Phascolarctobacterium faecium</name>
    <dbReference type="NCBI Taxonomy" id="33025"/>
    <lineage>
        <taxon>Bacteria</taxon>
        <taxon>Bacillati</taxon>
        <taxon>Bacillota</taxon>
        <taxon>Negativicutes</taxon>
        <taxon>Acidaminococcales</taxon>
        <taxon>Acidaminococcaceae</taxon>
        <taxon>Phascolarctobacterium</taxon>
    </lineage>
</organism>
<evidence type="ECO:0000256" key="3">
    <source>
        <dbReference type="ARBA" id="ARBA00022679"/>
    </source>
</evidence>
<dbReference type="Gene3D" id="3.40.1280.10">
    <property type="match status" value="1"/>
</dbReference>
<dbReference type="InterPro" id="IPR029064">
    <property type="entry name" value="Ribosomal_eL30-like_sf"/>
</dbReference>
<evidence type="ECO:0000256" key="1">
    <source>
        <dbReference type="ARBA" id="ARBA00007228"/>
    </source>
</evidence>
<dbReference type="PANTHER" id="PTHR43191:SF2">
    <property type="entry name" value="RRNA METHYLTRANSFERASE 3, MITOCHONDRIAL"/>
    <property type="match status" value="1"/>
</dbReference>
<dbReference type="InterPro" id="IPR013123">
    <property type="entry name" value="SpoU_subst-bd"/>
</dbReference>
<dbReference type="Pfam" id="PF00588">
    <property type="entry name" value="SpoU_methylase"/>
    <property type="match status" value="1"/>
</dbReference>
<keyword evidence="7" id="KW-1185">Reference proteome</keyword>
<evidence type="ECO:0000259" key="4">
    <source>
        <dbReference type="SMART" id="SM00967"/>
    </source>
</evidence>
<dbReference type="InterPro" id="IPR001537">
    <property type="entry name" value="SpoU_MeTrfase"/>
</dbReference>
<dbReference type="Proteomes" id="UP000484547">
    <property type="component" value="Unassembled WGS sequence"/>
</dbReference>
<dbReference type="InterPro" id="IPR053888">
    <property type="entry name" value="MRM3-like_sub_bind"/>
</dbReference>
<evidence type="ECO:0000313" key="5">
    <source>
        <dbReference type="EMBL" id="MTT74905.1"/>
    </source>
</evidence>
<protein>
    <submittedName>
        <fullName evidence="5">RNA methyltransferase</fullName>
    </submittedName>
</protein>
<proteinExistence type="inferred from homology"/>
<evidence type="ECO:0000256" key="2">
    <source>
        <dbReference type="ARBA" id="ARBA00022603"/>
    </source>
</evidence>
<dbReference type="GO" id="GO:0006396">
    <property type="term" value="P:RNA processing"/>
    <property type="evidence" value="ECO:0007669"/>
    <property type="project" value="InterPro"/>
</dbReference>
<comment type="caution">
    <text evidence="5">The sequence shown here is derived from an EMBL/GenBank/DDBJ whole genome shotgun (WGS) entry which is preliminary data.</text>
</comment>
<keyword evidence="2 5" id="KW-0489">Methyltransferase</keyword>
<dbReference type="InterPro" id="IPR029028">
    <property type="entry name" value="Alpha/beta_knot_MTases"/>
</dbReference>
<dbReference type="InterPro" id="IPR051259">
    <property type="entry name" value="rRNA_Methyltransferase"/>
</dbReference>
<dbReference type="AlphaFoldDB" id="A0A7X2XDS4"/>
<dbReference type="EMBL" id="WNBW01000001">
    <property type="protein sequence ID" value="MTU03036.1"/>
    <property type="molecule type" value="Genomic_DNA"/>
</dbReference>
<comment type="similarity">
    <text evidence="1">Belongs to the class IV-like SAM-binding methyltransferase superfamily. RNA methyltransferase TrmH family.</text>
</comment>
<feature type="domain" description="RNA 2-O ribose methyltransferase substrate binding" evidence="4">
    <location>
        <begin position="32"/>
        <end position="108"/>
    </location>
</feature>
<dbReference type="Proteomes" id="UP000443070">
    <property type="component" value="Unassembled WGS sequence"/>
</dbReference>
<reference evidence="7 8" key="1">
    <citation type="journal article" date="2019" name="Nat. Med.">
        <title>A library of human gut bacterial isolates paired with longitudinal multiomics data enables mechanistic microbiome research.</title>
        <authorList>
            <person name="Poyet M."/>
            <person name="Groussin M."/>
            <person name="Gibbons S.M."/>
            <person name="Avila-Pacheco J."/>
            <person name="Jiang X."/>
            <person name="Kearney S.M."/>
            <person name="Perrotta A.R."/>
            <person name="Berdy B."/>
            <person name="Zhao S."/>
            <person name="Lieberman T.D."/>
            <person name="Swanson P.K."/>
            <person name="Smith M."/>
            <person name="Roesemann S."/>
            <person name="Alexander J.E."/>
            <person name="Rich S.A."/>
            <person name="Livny J."/>
            <person name="Vlamakis H."/>
            <person name="Clish C."/>
            <person name="Bullock K."/>
            <person name="Deik A."/>
            <person name="Scott J."/>
            <person name="Pierce K.A."/>
            <person name="Xavier R.J."/>
            <person name="Alm E.J."/>
        </authorList>
    </citation>
    <scope>NUCLEOTIDE SEQUENCE [LARGE SCALE GENOMIC DNA]</scope>
    <source>
        <strain evidence="5 8">BIOML-A13</strain>
        <strain evidence="6 7">BIOML-A3</strain>
    </source>
</reference>
<name>A0A7X2XDS4_9FIRM</name>
<sequence length="271" mass="28378">MMKELSSVSNPIVKAAAELKQKKYRTEQQAFLVEGMRSVEEAVNCGIVKQLFVLKGTKTASARQAAIIAAAAAEGVELYEVTEPVMKKIADTETPQALTAVVARQSAALEELAAAGGIVLVLDRIGDPGNLGTMIRTADAAGISGVVLLAGCTDIFAPKVVRSTMGSLLHIPVAEGICEADFISWARKNGYEITVTCLENADSLYQTDLQGPVAVVVGSEAEGVSDGLLEAAVKKVFIPMEGQAESLNAAVAAGIVMFECLRQRLAGKGKL</sequence>
<dbReference type="CDD" id="cd18095">
    <property type="entry name" value="SpoU-like_rRNA-MTase"/>
    <property type="match status" value="1"/>
</dbReference>
<dbReference type="Pfam" id="PF22435">
    <property type="entry name" value="MRM3-like_sub_bind"/>
    <property type="match status" value="1"/>
</dbReference>
<dbReference type="EMBL" id="WNBM01000001">
    <property type="protein sequence ID" value="MTT74905.1"/>
    <property type="molecule type" value="Genomic_DNA"/>
</dbReference>
<keyword evidence="3 5" id="KW-0808">Transferase</keyword>
<dbReference type="GO" id="GO:0032259">
    <property type="term" value="P:methylation"/>
    <property type="evidence" value="ECO:0007669"/>
    <property type="project" value="UniProtKB-KW"/>
</dbReference>
<dbReference type="GO" id="GO:0003723">
    <property type="term" value="F:RNA binding"/>
    <property type="evidence" value="ECO:0007669"/>
    <property type="project" value="InterPro"/>
</dbReference>